<evidence type="ECO:0000256" key="1">
    <source>
        <dbReference type="SAM" id="MobiDB-lite"/>
    </source>
</evidence>
<dbReference type="CDD" id="cd06168">
    <property type="entry name" value="LSMD1"/>
    <property type="match status" value="1"/>
</dbReference>
<accession>F0W0L1</accession>
<dbReference type="GO" id="GO:0031417">
    <property type="term" value="C:NatC complex"/>
    <property type="evidence" value="ECO:0007669"/>
    <property type="project" value="InterPro"/>
</dbReference>
<name>F0W0L1_9STRA</name>
<dbReference type="PANTHER" id="PTHR10701">
    <property type="entry name" value="SMALL NUCLEAR RIBONUCLEOPROTEIN-ASSOCIATED PROTEIN B AND N"/>
    <property type="match status" value="1"/>
</dbReference>
<dbReference type="SUPFAM" id="SSF50182">
    <property type="entry name" value="Sm-like ribonucleoproteins"/>
    <property type="match status" value="1"/>
</dbReference>
<reference evidence="3" key="1">
    <citation type="journal article" date="2011" name="PLoS Biol.">
        <title>Gene gain and loss during evolution of obligate parasitism in the white rust pathogen of Arabidopsis thaliana.</title>
        <authorList>
            <person name="Kemen E."/>
            <person name="Gardiner A."/>
            <person name="Schultz-Larsen T."/>
            <person name="Kemen A.C."/>
            <person name="Balmuth A.L."/>
            <person name="Robert-Seilaniantz A."/>
            <person name="Bailey K."/>
            <person name="Holub E."/>
            <person name="Studholme D.J."/>
            <person name="Maclean D."/>
            <person name="Jones J.D."/>
        </authorList>
    </citation>
    <scope>NUCLEOTIDE SEQUENCE</scope>
</reference>
<dbReference type="SMART" id="SM00651">
    <property type="entry name" value="Sm"/>
    <property type="match status" value="1"/>
</dbReference>
<evidence type="ECO:0000313" key="3">
    <source>
        <dbReference type="EMBL" id="CCA14583.1"/>
    </source>
</evidence>
<reference evidence="3" key="2">
    <citation type="submission" date="2011-02" db="EMBL/GenBank/DDBJ databases">
        <authorList>
            <person name="MacLean D."/>
        </authorList>
    </citation>
    <scope>NUCLEOTIDE SEQUENCE</scope>
</reference>
<feature type="compositionally biased region" description="Basic and acidic residues" evidence="1">
    <location>
        <begin position="15"/>
        <end position="27"/>
    </location>
</feature>
<protein>
    <submittedName>
        <fullName evidence="3">AlNc14C4G652 protein</fullName>
    </submittedName>
</protein>
<feature type="domain" description="Sm" evidence="2">
    <location>
        <begin position="41"/>
        <end position="126"/>
    </location>
</feature>
<dbReference type="InterPro" id="IPR050914">
    <property type="entry name" value="snRNP_SmB/NAA38-like"/>
</dbReference>
<gene>
    <name evidence="3" type="primary">AlNc14C4G652</name>
    <name evidence="3" type="ORF">ALNC14_007260</name>
</gene>
<sequence>MILSQNGCPLYEWSDSDRENTRHRESDNANEPEQDIHKSIRRLAKYQTRILRIKITDGRVIVGSFYCLDKQFNIILTDAKEWRSNSESDTEKSREWFPDDLLCDSDTLRSLGLVLITGKYILSIHNVSEG</sequence>
<dbReference type="InterPro" id="IPR001163">
    <property type="entry name" value="Sm_dom_euk/arc"/>
</dbReference>
<dbReference type="Gene3D" id="2.30.30.100">
    <property type="match status" value="1"/>
</dbReference>
<dbReference type="EMBL" id="FR824049">
    <property type="protein sequence ID" value="CCA14583.1"/>
    <property type="molecule type" value="Genomic_DNA"/>
</dbReference>
<organism evidence="3">
    <name type="scientific">Albugo laibachii Nc14</name>
    <dbReference type="NCBI Taxonomy" id="890382"/>
    <lineage>
        <taxon>Eukaryota</taxon>
        <taxon>Sar</taxon>
        <taxon>Stramenopiles</taxon>
        <taxon>Oomycota</taxon>
        <taxon>Peronosporomycetes</taxon>
        <taxon>Albuginales</taxon>
        <taxon>Albuginaceae</taxon>
        <taxon>Albugo</taxon>
    </lineage>
</organism>
<evidence type="ECO:0000259" key="2">
    <source>
        <dbReference type="SMART" id="SM00651"/>
    </source>
</evidence>
<dbReference type="HOGENOM" id="CLU_076902_4_0_1"/>
<dbReference type="Pfam" id="PF01423">
    <property type="entry name" value="LSM"/>
    <property type="match status" value="1"/>
</dbReference>
<dbReference type="InterPro" id="IPR034110">
    <property type="entry name" value="LSMD1_Sm"/>
</dbReference>
<proteinExistence type="predicted"/>
<dbReference type="PANTHER" id="PTHR10701:SF5">
    <property type="entry name" value="N-ALPHA-ACETYLTRANSFERASE 38, NATC AUXILIARY SUBUNIT"/>
    <property type="match status" value="1"/>
</dbReference>
<dbReference type="AlphaFoldDB" id="F0W0L1"/>
<feature type="region of interest" description="Disordered" evidence="1">
    <location>
        <begin position="1"/>
        <end position="36"/>
    </location>
</feature>
<dbReference type="InterPro" id="IPR010920">
    <property type="entry name" value="LSM_dom_sf"/>
</dbReference>